<dbReference type="Pfam" id="PF14372">
    <property type="entry name" value="hAT-like_RNase-H"/>
    <property type="match status" value="1"/>
</dbReference>
<dbReference type="PANTHER" id="PTHR23272:SF187">
    <property type="entry name" value="AC9 TRANSPOSASE-RELATED"/>
    <property type="match status" value="1"/>
</dbReference>
<proteinExistence type="predicted"/>
<evidence type="ECO:0000259" key="2">
    <source>
        <dbReference type="Pfam" id="PF14372"/>
    </source>
</evidence>
<dbReference type="InterPro" id="IPR012337">
    <property type="entry name" value="RNaseH-like_sf"/>
</dbReference>
<dbReference type="AlphaFoldDB" id="A0AAD9TTI7"/>
<sequence>MATKMIEKFEKYWDVIQGVMVVAIMLDPSSDGPTHVKSEYDAYLEENVLPRTKDFEILVWWRANASKYPILAQIARDFLAIPVSSVASESAFSTCGRIVSLRRNRLHPDTLEALILKDEGNVQKLQQHVIHHFKKRKKILKRSVSSNFPHCVVLDSLTL</sequence>
<dbReference type="Proteomes" id="UP001280121">
    <property type="component" value="Unassembled WGS sequence"/>
</dbReference>
<feature type="domain" description="hAT-like transposase RNase-H fold" evidence="2">
    <location>
        <begin position="1"/>
        <end position="30"/>
    </location>
</feature>
<reference evidence="3" key="1">
    <citation type="journal article" date="2023" name="Plant J.">
        <title>Genome sequences and population genomics provide insights into the demographic history, inbreeding, and mutation load of two 'living fossil' tree species of Dipteronia.</title>
        <authorList>
            <person name="Feng Y."/>
            <person name="Comes H.P."/>
            <person name="Chen J."/>
            <person name="Zhu S."/>
            <person name="Lu R."/>
            <person name="Zhang X."/>
            <person name="Li P."/>
            <person name="Qiu J."/>
            <person name="Olsen K.M."/>
            <person name="Qiu Y."/>
        </authorList>
    </citation>
    <scope>NUCLEOTIDE SEQUENCE</scope>
    <source>
        <strain evidence="3">KIB01</strain>
    </source>
</reference>
<feature type="domain" description="HAT C-terminal dimerisation" evidence="1">
    <location>
        <begin position="39"/>
        <end position="115"/>
    </location>
</feature>
<organism evidence="3 4">
    <name type="scientific">Dipteronia dyeriana</name>
    <dbReference type="NCBI Taxonomy" id="168575"/>
    <lineage>
        <taxon>Eukaryota</taxon>
        <taxon>Viridiplantae</taxon>
        <taxon>Streptophyta</taxon>
        <taxon>Embryophyta</taxon>
        <taxon>Tracheophyta</taxon>
        <taxon>Spermatophyta</taxon>
        <taxon>Magnoliopsida</taxon>
        <taxon>eudicotyledons</taxon>
        <taxon>Gunneridae</taxon>
        <taxon>Pentapetalae</taxon>
        <taxon>rosids</taxon>
        <taxon>malvids</taxon>
        <taxon>Sapindales</taxon>
        <taxon>Sapindaceae</taxon>
        <taxon>Hippocastanoideae</taxon>
        <taxon>Acereae</taxon>
        <taxon>Dipteronia</taxon>
    </lineage>
</organism>
<dbReference type="PANTHER" id="PTHR23272">
    <property type="entry name" value="BED FINGER-RELATED"/>
    <property type="match status" value="1"/>
</dbReference>
<dbReference type="GO" id="GO:0003677">
    <property type="term" value="F:DNA binding"/>
    <property type="evidence" value="ECO:0007669"/>
    <property type="project" value="InterPro"/>
</dbReference>
<evidence type="ECO:0000259" key="1">
    <source>
        <dbReference type="Pfam" id="PF05699"/>
    </source>
</evidence>
<dbReference type="InterPro" id="IPR008906">
    <property type="entry name" value="HATC_C_dom"/>
</dbReference>
<name>A0AAD9TTI7_9ROSI</name>
<evidence type="ECO:0000313" key="4">
    <source>
        <dbReference type="Proteomes" id="UP001280121"/>
    </source>
</evidence>
<evidence type="ECO:0000313" key="3">
    <source>
        <dbReference type="EMBL" id="KAK2641453.1"/>
    </source>
</evidence>
<dbReference type="GO" id="GO:0046983">
    <property type="term" value="F:protein dimerization activity"/>
    <property type="evidence" value="ECO:0007669"/>
    <property type="project" value="InterPro"/>
</dbReference>
<evidence type="ECO:0008006" key="5">
    <source>
        <dbReference type="Google" id="ProtNLM"/>
    </source>
</evidence>
<keyword evidence="4" id="KW-1185">Reference proteome</keyword>
<comment type="caution">
    <text evidence="3">The sequence shown here is derived from an EMBL/GenBank/DDBJ whole genome shotgun (WGS) entry which is preliminary data.</text>
</comment>
<accession>A0AAD9TTI7</accession>
<dbReference type="InterPro" id="IPR025525">
    <property type="entry name" value="hAT-like_transposase_RNase-H"/>
</dbReference>
<dbReference type="EMBL" id="JANJYI010000007">
    <property type="protein sequence ID" value="KAK2641453.1"/>
    <property type="molecule type" value="Genomic_DNA"/>
</dbReference>
<dbReference type="SUPFAM" id="SSF53098">
    <property type="entry name" value="Ribonuclease H-like"/>
    <property type="match status" value="1"/>
</dbReference>
<protein>
    <recommendedName>
        <fullName evidence="5">Transposase</fullName>
    </recommendedName>
</protein>
<dbReference type="Pfam" id="PF05699">
    <property type="entry name" value="Dimer_Tnp_hAT"/>
    <property type="match status" value="1"/>
</dbReference>
<gene>
    <name evidence="3" type="ORF">Ddye_023216</name>
</gene>